<dbReference type="GO" id="GO:0005886">
    <property type="term" value="C:plasma membrane"/>
    <property type="evidence" value="ECO:0007669"/>
    <property type="project" value="UniProtKB-SubCell"/>
</dbReference>
<accession>A0A931IH94</accession>
<keyword evidence="5 9" id="KW-0064">Aspartyl protease</keyword>
<dbReference type="RefSeq" id="WP_196152314.1">
    <property type="nucleotide sequence ID" value="NZ_JADMLG010000013.1"/>
</dbReference>
<comment type="caution">
    <text evidence="9">Lacks conserved residue(s) required for the propagation of feature annotation.</text>
</comment>
<proteinExistence type="inferred from homology"/>
<keyword evidence="4 9" id="KW-0812">Transmembrane</keyword>
<evidence type="ECO:0000256" key="1">
    <source>
        <dbReference type="ARBA" id="ARBA00006139"/>
    </source>
</evidence>
<dbReference type="GO" id="GO:0006508">
    <property type="term" value="P:proteolysis"/>
    <property type="evidence" value="ECO:0007669"/>
    <property type="project" value="UniProtKB-KW"/>
</dbReference>
<evidence type="ECO:0000313" key="11">
    <source>
        <dbReference type="EMBL" id="MBH0780002.1"/>
    </source>
</evidence>
<evidence type="ECO:0000256" key="6">
    <source>
        <dbReference type="ARBA" id="ARBA00022801"/>
    </source>
</evidence>
<gene>
    <name evidence="9" type="primary">lspA</name>
    <name evidence="11" type="ORF">IT779_27390</name>
</gene>
<evidence type="ECO:0000313" key="12">
    <source>
        <dbReference type="Proteomes" id="UP000655751"/>
    </source>
</evidence>
<reference evidence="11" key="1">
    <citation type="submission" date="2020-11" db="EMBL/GenBank/DDBJ databases">
        <title>Nocardia NEAU-351.nov., a novel actinomycete isolated from the cow dung.</title>
        <authorList>
            <person name="Zhang X."/>
        </authorList>
    </citation>
    <scope>NUCLEOTIDE SEQUENCE</scope>
    <source>
        <strain evidence="11">NEAU-351</strain>
    </source>
</reference>
<dbReference type="PANTHER" id="PTHR33695">
    <property type="entry name" value="LIPOPROTEIN SIGNAL PEPTIDASE"/>
    <property type="match status" value="1"/>
</dbReference>
<keyword evidence="7 9" id="KW-1133">Transmembrane helix</keyword>
<dbReference type="PRINTS" id="PR00781">
    <property type="entry name" value="LIPOSIGPTASE"/>
</dbReference>
<keyword evidence="8 9" id="KW-0472">Membrane</keyword>
<dbReference type="InterPro" id="IPR001872">
    <property type="entry name" value="Peptidase_A8"/>
</dbReference>
<keyword evidence="3 9" id="KW-0645">Protease</keyword>
<name>A0A931IH94_9NOCA</name>
<comment type="subcellular location">
    <subcellularLocation>
        <location evidence="9">Cell membrane</location>
        <topology evidence="9">Multi-pass membrane protein</topology>
    </subcellularLocation>
</comment>
<comment type="pathway">
    <text evidence="9">Protein modification; lipoprotein biosynthesis (signal peptide cleavage).</text>
</comment>
<organism evidence="11 12">
    <name type="scientific">Nocardia bovistercoris</name>
    <dbReference type="NCBI Taxonomy" id="2785916"/>
    <lineage>
        <taxon>Bacteria</taxon>
        <taxon>Bacillati</taxon>
        <taxon>Actinomycetota</taxon>
        <taxon>Actinomycetes</taxon>
        <taxon>Mycobacteriales</taxon>
        <taxon>Nocardiaceae</taxon>
        <taxon>Nocardia</taxon>
    </lineage>
</organism>
<comment type="function">
    <text evidence="9">This protein specifically catalyzes the removal of signal peptides from prolipoproteins.</text>
</comment>
<feature type="transmembrane region" description="Helical" evidence="9">
    <location>
        <begin position="129"/>
        <end position="152"/>
    </location>
</feature>
<dbReference type="Proteomes" id="UP000655751">
    <property type="component" value="Unassembled WGS sequence"/>
</dbReference>
<keyword evidence="2 9" id="KW-1003">Cell membrane</keyword>
<comment type="similarity">
    <text evidence="1 9 10">Belongs to the peptidase A8 family.</text>
</comment>
<feature type="active site" evidence="9">
    <location>
        <position position="139"/>
    </location>
</feature>
<feature type="transmembrane region" description="Helical" evidence="9">
    <location>
        <begin position="66"/>
        <end position="85"/>
    </location>
</feature>
<evidence type="ECO:0000256" key="4">
    <source>
        <dbReference type="ARBA" id="ARBA00022692"/>
    </source>
</evidence>
<evidence type="ECO:0000256" key="3">
    <source>
        <dbReference type="ARBA" id="ARBA00022670"/>
    </source>
</evidence>
<feature type="active site" evidence="9">
    <location>
        <position position="125"/>
    </location>
</feature>
<dbReference type="EC" id="3.4.23.36" evidence="9"/>
<protein>
    <recommendedName>
        <fullName evidence="9">Lipoprotein signal peptidase</fullName>
        <ecNumber evidence="9">3.4.23.36</ecNumber>
    </recommendedName>
    <alternativeName>
        <fullName evidence="9">Prolipoprotein signal peptidase</fullName>
    </alternativeName>
    <alternativeName>
        <fullName evidence="9">Signal peptidase II</fullName>
        <shortName evidence="9">SPase II</shortName>
    </alternativeName>
</protein>
<dbReference type="PANTHER" id="PTHR33695:SF1">
    <property type="entry name" value="LIPOPROTEIN SIGNAL PEPTIDASE"/>
    <property type="match status" value="1"/>
</dbReference>
<sequence length="171" mass="17996">MRRPHLSALTRSALALAAGVIVIDQLTKWWAETSLTPGAANPVIGELIQWRLVYNPGAAFGLAAEHTWILTIIAALAVTALFALAGRMRTRSGAVAVGILLGGAISHLGDRLIRTPGFARGHIVDFIDYNGFFVGNVADIAIVCGVAALALLNIFRIEPAAPPEPARPDTA</sequence>
<dbReference type="EMBL" id="JADMLG010000013">
    <property type="protein sequence ID" value="MBH0780002.1"/>
    <property type="molecule type" value="Genomic_DNA"/>
</dbReference>
<evidence type="ECO:0000256" key="2">
    <source>
        <dbReference type="ARBA" id="ARBA00022475"/>
    </source>
</evidence>
<dbReference type="Pfam" id="PF01252">
    <property type="entry name" value="Peptidase_A8"/>
    <property type="match status" value="1"/>
</dbReference>
<feature type="transmembrane region" description="Helical" evidence="9">
    <location>
        <begin position="92"/>
        <end position="109"/>
    </location>
</feature>
<dbReference type="HAMAP" id="MF_00161">
    <property type="entry name" value="LspA"/>
    <property type="match status" value="1"/>
</dbReference>
<evidence type="ECO:0000256" key="9">
    <source>
        <dbReference type="HAMAP-Rule" id="MF_00161"/>
    </source>
</evidence>
<keyword evidence="6 9" id="KW-0378">Hydrolase</keyword>
<comment type="caution">
    <text evidence="11">The sequence shown here is derived from an EMBL/GenBank/DDBJ whole genome shotgun (WGS) entry which is preliminary data.</text>
</comment>
<evidence type="ECO:0000256" key="7">
    <source>
        <dbReference type="ARBA" id="ARBA00022989"/>
    </source>
</evidence>
<evidence type="ECO:0000256" key="10">
    <source>
        <dbReference type="RuleBase" id="RU004181"/>
    </source>
</evidence>
<comment type="catalytic activity">
    <reaction evidence="9">
        <text>Release of signal peptides from bacterial membrane prolipoproteins. Hydrolyzes -Xaa-Yaa-Zaa-|-(S,diacylglyceryl)Cys-, in which Xaa is hydrophobic (preferably Leu), and Yaa (Ala or Ser) and Zaa (Gly or Ala) have small, neutral side chains.</text>
        <dbReference type="EC" id="3.4.23.36"/>
    </reaction>
</comment>
<dbReference type="AlphaFoldDB" id="A0A931IH94"/>
<evidence type="ECO:0000256" key="8">
    <source>
        <dbReference type="ARBA" id="ARBA00023136"/>
    </source>
</evidence>
<dbReference type="GO" id="GO:0004190">
    <property type="term" value="F:aspartic-type endopeptidase activity"/>
    <property type="evidence" value="ECO:0007669"/>
    <property type="project" value="UniProtKB-UniRule"/>
</dbReference>
<keyword evidence="12" id="KW-1185">Reference proteome</keyword>
<evidence type="ECO:0000256" key="5">
    <source>
        <dbReference type="ARBA" id="ARBA00022750"/>
    </source>
</evidence>